<accession>A0A834ZAK8</accession>
<comment type="caution">
    <text evidence="1">The sequence shown here is derived from an EMBL/GenBank/DDBJ whole genome shotgun (WGS) entry which is preliminary data.</text>
</comment>
<organism evidence="1 2">
    <name type="scientific">Tetracentron sinense</name>
    <name type="common">Spur-leaf</name>
    <dbReference type="NCBI Taxonomy" id="13715"/>
    <lineage>
        <taxon>Eukaryota</taxon>
        <taxon>Viridiplantae</taxon>
        <taxon>Streptophyta</taxon>
        <taxon>Embryophyta</taxon>
        <taxon>Tracheophyta</taxon>
        <taxon>Spermatophyta</taxon>
        <taxon>Magnoliopsida</taxon>
        <taxon>Trochodendrales</taxon>
        <taxon>Trochodendraceae</taxon>
        <taxon>Tetracentron</taxon>
    </lineage>
</organism>
<sequence>MLRNPFTLTFPPFVPPPINSPPPFLSINFPIMCFYPSLLPFLLPLSIYRVAEIAGMKFYRVKRTDQGCQVVQEFNANAGYRVQADVLFGVPEPEPDPSTNLDDAKFEIEGDNQFSVNEIREQYKNVVAALRAMVELSQSETQNKVPDN</sequence>
<dbReference type="Proteomes" id="UP000655225">
    <property type="component" value="Unassembled WGS sequence"/>
</dbReference>
<evidence type="ECO:0000313" key="2">
    <source>
        <dbReference type="Proteomes" id="UP000655225"/>
    </source>
</evidence>
<reference evidence="1 2" key="1">
    <citation type="submission" date="2020-04" db="EMBL/GenBank/DDBJ databases">
        <title>Plant Genome Project.</title>
        <authorList>
            <person name="Zhang R.-G."/>
        </authorList>
    </citation>
    <scope>NUCLEOTIDE SEQUENCE [LARGE SCALE GENOMIC DNA]</scope>
    <source>
        <strain evidence="1">YNK0</strain>
        <tissue evidence="1">Leaf</tissue>
    </source>
</reference>
<name>A0A834ZAK8_TETSI</name>
<keyword evidence="2" id="KW-1185">Reference proteome</keyword>
<proteinExistence type="predicted"/>
<dbReference type="EMBL" id="JABCRI010000007">
    <property type="protein sequence ID" value="KAF8402957.1"/>
    <property type="molecule type" value="Genomic_DNA"/>
</dbReference>
<evidence type="ECO:0000313" key="1">
    <source>
        <dbReference type="EMBL" id="KAF8402957.1"/>
    </source>
</evidence>
<dbReference type="AlphaFoldDB" id="A0A834ZAK8"/>
<gene>
    <name evidence="1" type="ORF">HHK36_011050</name>
</gene>
<protein>
    <submittedName>
        <fullName evidence="1">Uncharacterized protein</fullName>
    </submittedName>
</protein>